<dbReference type="Gene3D" id="3.90.1340.10">
    <property type="entry name" value="Phage tail collar domain"/>
    <property type="match status" value="1"/>
</dbReference>
<evidence type="ECO:0000313" key="2">
    <source>
        <dbReference type="Proteomes" id="UP000245263"/>
    </source>
</evidence>
<reference evidence="1 2" key="1">
    <citation type="submission" date="2021-08" db="EMBL/GenBank/DDBJ databases">
        <title>Complete genome sequence of Leptospira kobayashii strain E30.</title>
        <authorList>
            <person name="Nakao R."/>
            <person name="Nakamura S."/>
            <person name="Masuzawa T."/>
            <person name="Koizumi N."/>
        </authorList>
    </citation>
    <scope>NUCLEOTIDE SEQUENCE [LARGE SCALE GENOMIC DNA]</scope>
    <source>
        <strain evidence="1 2">E30</strain>
    </source>
</reference>
<organism evidence="1 2">
    <name type="scientific">Leptospira kobayashii</name>
    <dbReference type="NCBI Taxonomy" id="1917830"/>
    <lineage>
        <taxon>Bacteria</taxon>
        <taxon>Pseudomonadati</taxon>
        <taxon>Spirochaetota</taxon>
        <taxon>Spirochaetia</taxon>
        <taxon>Leptospirales</taxon>
        <taxon>Leptospiraceae</taxon>
        <taxon>Leptospira</taxon>
    </lineage>
</organism>
<evidence type="ECO:0000313" key="1">
    <source>
        <dbReference type="EMBL" id="BDA77424.1"/>
    </source>
</evidence>
<gene>
    <name evidence="1" type="ORF">LPTSP3_g03540</name>
</gene>
<dbReference type="InterPro" id="IPR037053">
    <property type="entry name" value="Phage_tail_collar_dom_sf"/>
</dbReference>
<dbReference type="SUPFAM" id="SSF88874">
    <property type="entry name" value="Receptor-binding domain of short tail fibre protein gp12"/>
    <property type="match status" value="1"/>
</dbReference>
<dbReference type="EMBL" id="AP025028">
    <property type="protein sequence ID" value="BDA77424.1"/>
    <property type="molecule type" value="Genomic_DNA"/>
</dbReference>
<dbReference type="Proteomes" id="UP000245263">
    <property type="component" value="Chromosome 1"/>
</dbReference>
<keyword evidence="2" id="KW-1185">Reference proteome</keyword>
<protein>
    <recommendedName>
        <fullName evidence="3">Phage tail collar domain protein</fullName>
    </recommendedName>
</protein>
<sequence length="321" mass="33116">MSGIHWNTADYLQILTPNDLRFIDGRIKTHGSGSPEGVLTAVLGSEYTDTATGSLYLKTSGSGNTGWSLIAVGSSTSVLPGTIIAHVSSSQSGYLLCDGTEVSRSTYSSLFGVMPNASATVTIALGSPCVVTWTSNVLTTGSQVQFSSTGVLPSGITADLPYFVGVVTPGSTFRLYGSLADAMSSNSPLDASGTPSGTITATTYFYGNGDGSTTFNLPNLQGLVPRGIGQTSGFTNNPTIGIGELTEDQFQAHIFQVSRYGVVGANSTASIALGGGNYQSTTQELTGFFADTILETGSNGTPRIGPETRGKSLGVYFLIKT</sequence>
<dbReference type="RefSeq" id="WP_109022022.1">
    <property type="nucleotide sequence ID" value="NZ_AP025028.1"/>
</dbReference>
<accession>A0ABN6KAZ7</accession>
<proteinExistence type="predicted"/>
<evidence type="ECO:0008006" key="3">
    <source>
        <dbReference type="Google" id="ProtNLM"/>
    </source>
</evidence>
<name>A0ABN6KAZ7_9LEPT</name>